<evidence type="ECO:0000256" key="3">
    <source>
        <dbReference type="SAM" id="Phobius"/>
    </source>
</evidence>
<evidence type="ECO:0000256" key="1">
    <source>
        <dbReference type="ARBA" id="ARBA00004241"/>
    </source>
</evidence>
<feature type="transmembrane region" description="Helical" evidence="3">
    <location>
        <begin position="19"/>
        <end position="38"/>
    </location>
</feature>
<keyword evidence="5" id="KW-1185">Reference proteome</keyword>
<reference evidence="4" key="1">
    <citation type="submission" date="2022-02" db="EMBL/GenBank/DDBJ databases">
        <title>Fredinandcohnia quinoae sp. nov. isolated from Chenopodium quinoa seeds.</title>
        <authorList>
            <person name="Saati-Santamaria Z."/>
            <person name="Flores-Felix J.D."/>
            <person name="Igual J.M."/>
            <person name="Velazquez E."/>
            <person name="Garcia-Fraile P."/>
            <person name="Martinez-Molina E."/>
        </authorList>
    </citation>
    <scope>NUCLEOTIDE SEQUENCE</scope>
    <source>
        <strain evidence="4">SECRCQ15</strain>
    </source>
</reference>
<keyword evidence="3" id="KW-0812">Transmembrane</keyword>
<keyword evidence="2" id="KW-0178">Competence</keyword>
<comment type="caution">
    <text evidence="4">The sequence shown here is derived from an EMBL/GenBank/DDBJ whole genome shotgun (WGS) entry which is preliminary data.</text>
</comment>
<proteinExistence type="predicted"/>
<evidence type="ECO:0000256" key="2">
    <source>
        <dbReference type="ARBA" id="ARBA00023287"/>
    </source>
</evidence>
<gene>
    <name evidence="4" type="ORF">MJG50_14655</name>
</gene>
<organism evidence="4 5">
    <name type="scientific">Fredinandcohnia quinoae</name>
    <dbReference type="NCBI Taxonomy" id="2918902"/>
    <lineage>
        <taxon>Bacteria</taxon>
        <taxon>Bacillati</taxon>
        <taxon>Bacillota</taxon>
        <taxon>Bacilli</taxon>
        <taxon>Bacillales</taxon>
        <taxon>Bacillaceae</taxon>
        <taxon>Fredinandcohnia</taxon>
    </lineage>
</organism>
<dbReference type="PROSITE" id="PS00409">
    <property type="entry name" value="PROKAR_NTER_METHYL"/>
    <property type="match status" value="1"/>
</dbReference>
<dbReference type="EMBL" id="JAKTTI010000024">
    <property type="protein sequence ID" value="MCH1626576.1"/>
    <property type="molecule type" value="Genomic_DNA"/>
</dbReference>
<name>A0AAW5EAX0_9BACI</name>
<dbReference type="GO" id="GO:0009986">
    <property type="term" value="C:cell surface"/>
    <property type="evidence" value="ECO:0007669"/>
    <property type="project" value="UniProtKB-SubCell"/>
</dbReference>
<dbReference type="RefSeq" id="WP_240256492.1">
    <property type="nucleotide sequence ID" value="NZ_JAKTTI010000024.1"/>
</dbReference>
<dbReference type="GO" id="GO:0030420">
    <property type="term" value="P:establishment of competence for transformation"/>
    <property type="evidence" value="ECO:0007669"/>
    <property type="project" value="UniProtKB-KW"/>
</dbReference>
<keyword evidence="3" id="KW-1133">Transmembrane helix</keyword>
<keyword evidence="3" id="KW-0472">Membrane</keyword>
<comment type="subcellular location">
    <subcellularLocation>
        <location evidence="1">Cell surface</location>
    </subcellularLocation>
</comment>
<protein>
    <submittedName>
        <fullName evidence="4">Type II secretion system GspH family protein</fullName>
    </submittedName>
</protein>
<sequence>MNISLKNITSQKGITLVEILASIVILTIIIFTFLSMYIHSAKTNKISKDILDATYVAQSQIESIYNISNNTNLIDGLSALHTNLGFKSNGADCNTGCEFDKQENGYYILLSISGESNDLYKVIINVFNNPSMEQKEAQIETLLSWKKAEVESNDTE</sequence>
<accession>A0AAW5EAX0</accession>
<dbReference type="InterPro" id="IPR012902">
    <property type="entry name" value="N_methyl_site"/>
</dbReference>
<dbReference type="AlphaFoldDB" id="A0AAW5EAX0"/>
<evidence type="ECO:0000313" key="5">
    <source>
        <dbReference type="Proteomes" id="UP001431131"/>
    </source>
</evidence>
<dbReference type="Proteomes" id="UP001431131">
    <property type="component" value="Unassembled WGS sequence"/>
</dbReference>
<evidence type="ECO:0000313" key="4">
    <source>
        <dbReference type="EMBL" id="MCH1626576.1"/>
    </source>
</evidence>